<dbReference type="RefSeq" id="WP_260219525.1">
    <property type="nucleotide sequence ID" value="NZ_JAJAGO010000009.1"/>
</dbReference>
<evidence type="ECO:0000256" key="3">
    <source>
        <dbReference type="SAM" id="MobiDB-lite"/>
    </source>
</evidence>
<evidence type="ECO:0000259" key="4">
    <source>
        <dbReference type="PROSITE" id="PS50977"/>
    </source>
</evidence>
<keyword evidence="6" id="KW-1185">Reference proteome</keyword>
<dbReference type="Proteomes" id="UP001156389">
    <property type="component" value="Unassembled WGS sequence"/>
</dbReference>
<dbReference type="SUPFAM" id="SSF46689">
    <property type="entry name" value="Homeodomain-like"/>
    <property type="match status" value="1"/>
</dbReference>
<feature type="region of interest" description="Disordered" evidence="3">
    <location>
        <begin position="185"/>
        <end position="208"/>
    </location>
</feature>
<dbReference type="PROSITE" id="PS50977">
    <property type="entry name" value="HTH_TETR_2"/>
    <property type="match status" value="1"/>
</dbReference>
<evidence type="ECO:0000256" key="2">
    <source>
        <dbReference type="PROSITE-ProRule" id="PRU00335"/>
    </source>
</evidence>
<feature type="compositionally biased region" description="Basic and acidic residues" evidence="3">
    <location>
        <begin position="198"/>
        <end position="208"/>
    </location>
</feature>
<protein>
    <submittedName>
        <fullName evidence="5">TetR/AcrR family transcriptional regulator</fullName>
    </submittedName>
</protein>
<dbReference type="EMBL" id="JAJAGO010000009">
    <property type="protein sequence ID" value="MCT2592200.1"/>
    <property type="molecule type" value="Genomic_DNA"/>
</dbReference>
<dbReference type="PANTHER" id="PTHR30055:SF146">
    <property type="entry name" value="HTH-TYPE TRANSCRIPTIONAL DUAL REGULATOR CECR"/>
    <property type="match status" value="1"/>
</dbReference>
<evidence type="ECO:0000313" key="6">
    <source>
        <dbReference type="Proteomes" id="UP001156389"/>
    </source>
</evidence>
<feature type="domain" description="HTH tetR-type" evidence="4">
    <location>
        <begin position="7"/>
        <end position="67"/>
    </location>
</feature>
<reference evidence="5 6" key="1">
    <citation type="submission" date="2021-10" db="EMBL/GenBank/DDBJ databases">
        <title>Streptomyces gossypii sp. nov., isolated from soil collected from cotton field.</title>
        <authorList>
            <person name="Ge X."/>
            <person name="Chen X."/>
            <person name="Liu W."/>
        </authorList>
    </citation>
    <scope>NUCLEOTIDE SEQUENCE [LARGE SCALE GENOMIC DNA]</scope>
    <source>
        <strain evidence="5 6">N2-109</strain>
    </source>
</reference>
<accession>A0ABT2JWB9</accession>
<name>A0ABT2JWB9_9ACTN</name>
<comment type="caution">
    <text evidence="5">The sequence shown here is derived from an EMBL/GenBank/DDBJ whole genome shotgun (WGS) entry which is preliminary data.</text>
</comment>
<gene>
    <name evidence="5" type="ORF">LHJ74_20225</name>
</gene>
<sequence length="208" mass="22630">MVRMSADERRESVIRAALTEFGHGGYEGTSTEAIARRVGVSQPYLFRLFPGKRAIFLAAVSRGLSEVRLALEAAARDAPAGEERVHAMGAAYQQLISANPDVLLIQAQAHVAVAAAERSGDHELGRRVRGEWLEIWDAVHLQLGADAGETTQFLGYGMLTNTLVLMGFPAEHRVWGGFYVAVQPPPESEPQPQCAPQVREEVPDTRTG</sequence>
<evidence type="ECO:0000313" key="5">
    <source>
        <dbReference type="EMBL" id="MCT2592200.1"/>
    </source>
</evidence>
<evidence type="ECO:0000256" key="1">
    <source>
        <dbReference type="ARBA" id="ARBA00023125"/>
    </source>
</evidence>
<dbReference type="Pfam" id="PF00440">
    <property type="entry name" value="TetR_N"/>
    <property type="match status" value="1"/>
</dbReference>
<dbReference type="InterPro" id="IPR050109">
    <property type="entry name" value="HTH-type_TetR-like_transc_reg"/>
</dbReference>
<keyword evidence="1 2" id="KW-0238">DNA-binding</keyword>
<proteinExistence type="predicted"/>
<dbReference type="InterPro" id="IPR001647">
    <property type="entry name" value="HTH_TetR"/>
</dbReference>
<dbReference type="InterPro" id="IPR009057">
    <property type="entry name" value="Homeodomain-like_sf"/>
</dbReference>
<dbReference type="Gene3D" id="1.10.357.10">
    <property type="entry name" value="Tetracycline Repressor, domain 2"/>
    <property type="match status" value="1"/>
</dbReference>
<organism evidence="5 6">
    <name type="scientific">Streptomyces gossypii</name>
    <dbReference type="NCBI Taxonomy" id="2883101"/>
    <lineage>
        <taxon>Bacteria</taxon>
        <taxon>Bacillati</taxon>
        <taxon>Actinomycetota</taxon>
        <taxon>Actinomycetes</taxon>
        <taxon>Kitasatosporales</taxon>
        <taxon>Streptomycetaceae</taxon>
        <taxon>Streptomyces</taxon>
    </lineage>
</organism>
<feature type="DNA-binding region" description="H-T-H motif" evidence="2">
    <location>
        <begin position="30"/>
        <end position="49"/>
    </location>
</feature>
<dbReference type="PANTHER" id="PTHR30055">
    <property type="entry name" value="HTH-TYPE TRANSCRIPTIONAL REGULATOR RUTR"/>
    <property type="match status" value="1"/>
</dbReference>